<keyword evidence="5 13" id="KW-0472">Membrane</keyword>
<comment type="catalytic activity">
    <reaction evidence="6">
        <text>D-galactose(in) = D-galactose(out)</text>
        <dbReference type="Rhea" id="RHEA:34915"/>
        <dbReference type="ChEBI" id="CHEBI:4139"/>
    </reaction>
    <physiologicalReaction direction="right-to-left" evidence="6">
        <dbReference type="Rhea" id="RHEA:34917"/>
    </physiologicalReaction>
</comment>
<dbReference type="InterPro" id="IPR020846">
    <property type="entry name" value="MFS_dom"/>
</dbReference>
<feature type="transmembrane region" description="Helical" evidence="13">
    <location>
        <begin position="398"/>
        <end position="424"/>
    </location>
</feature>
<accession>F0YIF9</accession>
<dbReference type="GO" id="GO:0016020">
    <property type="term" value="C:membrane"/>
    <property type="evidence" value="ECO:0007669"/>
    <property type="project" value="UniProtKB-SubCell"/>
</dbReference>
<dbReference type="OMA" id="VTCVLVY"/>
<comment type="catalytic activity">
    <reaction evidence="8">
        <text>D-xylose(out) = D-xylose(in)</text>
        <dbReference type="Rhea" id="RHEA:78427"/>
        <dbReference type="ChEBI" id="CHEBI:53455"/>
    </reaction>
    <physiologicalReaction direction="left-to-right" evidence="8">
        <dbReference type="Rhea" id="RHEA:78428"/>
    </physiologicalReaction>
</comment>
<dbReference type="GO" id="GO:0022857">
    <property type="term" value="F:transmembrane transporter activity"/>
    <property type="evidence" value="ECO:0007669"/>
    <property type="project" value="InterPro"/>
</dbReference>
<keyword evidence="3 13" id="KW-0812">Transmembrane</keyword>
<sequence>MAGSAHFRRACIIDLQAGLFGYTVAFTGSTLSAMISATDLCPTDDLCARGAFVASVAPLAAMVASLGAGRATDLVGRRRYLLLVSAIWAVGYATIAAATSFAGLVAGRAITGVAMGATSVGVPVYVTELSPPDLRGPLGGLFNVFISTGILLVFALGVRGADGGWWRVMAALGCAPALLAGACIAGGLVPESPRWLAAQGRADEARAVAAALYGDSKASAKLVDDAVAVAPGGAREGSFRSRAVVAGVGVVVCFVATGNNVIQAYMDVILEASGASADAATLGAVSFAATQLVGALAMAAGVIQAFGRRPLLLASALGAGAALAAMGAASANGAGLLAILAADCFIAAVTLGLSTLSWVYASEVFPDAIRGRAMGSATILFWGITFCFIESFDVVSGLITIPGVLFIFSGLCFASAAFVFFFVVETRHKSLNEVQALFVGEEGDPLLA</sequence>
<dbReference type="PROSITE" id="PS00217">
    <property type="entry name" value="SUGAR_TRANSPORT_2"/>
    <property type="match status" value="1"/>
</dbReference>
<dbReference type="eggNOG" id="KOG0254">
    <property type="taxonomic scope" value="Eukaryota"/>
</dbReference>
<evidence type="ECO:0000313" key="15">
    <source>
        <dbReference type="EMBL" id="EGB05057.1"/>
    </source>
</evidence>
<evidence type="ECO:0000256" key="1">
    <source>
        <dbReference type="ARBA" id="ARBA00004141"/>
    </source>
</evidence>
<dbReference type="SUPFAM" id="SSF103473">
    <property type="entry name" value="MFS general substrate transporter"/>
    <property type="match status" value="1"/>
</dbReference>
<evidence type="ECO:0000256" key="9">
    <source>
        <dbReference type="ARBA" id="ARBA00044662"/>
    </source>
</evidence>
<feature type="domain" description="Major facilitator superfamily (MFS) profile" evidence="14">
    <location>
        <begin position="9"/>
        <end position="427"/>
    </location>
</feature>
<dbReference type="EMBL" id="GL833144">
    <property type="protein sequence ID" value="EGB05057.1"/>
    <property type="molecule type" value="Genomic_DNA"/>
</dbReference>
<comment type="catalytic activity">
    <reaction evidence="11">
        <text>D-fructose(out) = D-fructose(in)</text>
        <dbReference type="Rhea" id="RHEA:60372"/>
        <dbReference type="ChEBI" id="CHEBI:37721"/>
    </reaction>
    <physiologicalReaction direction="left-to-right" evidence="11">
        <dbReference type="Rhea" id="RHEA:60373"/>
    </physiologicalReaction>
</comment>
<dbReference type="InterPro" id="IPR003663">
    <property type="entry name" value="Sugar/inositol_transpt"/>
</dbReference>
<dbReference type="InParanoid" id="F0YIF9"/>
<feature type="transmembrane region" description="Helical" evidence="13">
    <location>
        <begin position="80"/>
        <end position="99"/>
    </location>
</feature>
<dbReference type="Proteomes" id="UP000002729">
    <property type="component" value="Unassembled WGS sequence"/>
</dbReference>
<dbReference type="OrthoDB" id="4540492at2759"/>
<name>F0YIF9_AURAN</name>
<protein>
    <recommendedName>
        <fullName evidence="12">Hexose transporter 1</fullName>
    </recommendedName>
</protein>
<dbReference type="InterPro" id="IPR005828">
    <property type="entry name" value="MFS_sugar_transport-like"/>
</dbReference>
<feature type="transmembrane region" description="Helical" evidence="13">
    <location>
        <begin position="48"/>
        <end position="68"/>
    </location>
</feature>
<feature type="transmembrane region" description="Helical" evidence="13">
    <location>
        <begin position="335"/>
        <end position="361"/>
    </location>
</feature>
<comment type="subcellular location">
    <subcellularLocation>
        <location evidence="1">Membrane</location>
        <topology evidence="1">Multi-pass membrane protein</topology>
    </subcellularLocation>
</comment>
<comment type="catalytic activity">
    <reaction evidence="9">
        <text>D-mannose(out) = D-mannose(in)</text>
        <dbReference type="Rhea" id="RHEA:78391"/>
        <dbReference type="ChEBI" id="CHEBI:4208"/>
    </reaction>
    <physiologicalReaction direction="left-to-right" evidence="9">
        <dbReference type="Rhea" id="RHEA:78392"/>
    </physiologicalReaction>
</comment>
<comment type="subunit">
    <text evidence="2">Homodimer.</text>
</comment>
<dbReference type="InterPro" id="IPR050549">
    <property type="entry name" value="MFS_Trehalose_Transporter"/>
</dbReference>
<organism evidence="16">
    <name type="scientific">Aureococcus anophagefferens</name>
    <name type="common">Harmful bloom alga</name>
    <dbReference type="NCBI Taxonomy" id="44056"/>
    <lineage>
        <taxon>Eukaryota</taxon>
        <taxon>Sar</taxon>
        <taxon>Stramenopiles</taxon>
        <taxon>Ochrophyta</taxon>
        <taxon>Pelagophyceae</taxon>
        <taxon>Pelagomonadales</taxon>
        <taxon>Pelagomonadaceae</taxon>
        <taxon>Aureococcus</taxon>
    </lineage>
</organism>
<dbReference type="PRINTS" id="PR00171">
    <property type="entry name" value="SUGRTRNSPORT"/>
</dbReference>
<evidence type="ECO:0000256" key="7">
    <source>
        <dbReference type="ARBA" id="ARBA00044648"/>
    </source>
</evidence>
<dbReference type="Gene3D" id="1.20.1250.20">
    <property type="entry name" value="MFS general substrate transporter like domains"/>
    <property type="match status" value="2"/>
</dbReference>
<feature type="transmembrane region" description="Helical" evidence="13">
    <location>
        <begin position="373"/>
        <end position="392"/>
    </location>
</feature>
<feature type="transmembrane region" description="Helical" evidence="13">
    <location>
        <begin position="164"/>
        <end position="189"/>
    </location>
</feature>
<evidence type="ECO:0000259" key="14">
    <source>
        <dbReference type="PROSITE" id="PS50850"/>
    </source>
</evidence>
<dbReference type="PANTHER" id="PTHR48021:SF1">
    <property type="entry name" value="GH07001P-RELATED"/>
    <property type="match status" value="1"/>
</dbReference>
<feature type="transmembrane region" description="Helical" evidence="13">
    <location>
        <begin position="310"/>
        <end position="329"/>
    </location>
</feature>
<keyword evidence="16" id="KW-1185">Reference proteome</keyword>
<dbReference type="GeneID" id="20225906"/>
<dbReference type="Pfam" id="PF00083">
    <property type="entry name" value="Sugar_tr"/>
    <property type="match status" value="1"/>
</dbReference>
<evidence type="ECO:0000256" key="8">
    <source>
        <dbReference type="ARBA" id="ARBA00044656"/>
    </source>
</evidence>
<evidence type="ECO:0000256" key="3">
    <source>
        <dbReference type="ARBA" id="ARBA00022692"/>
    </source>
</evidence>
<feature type="transmembrane region" description="Helical" evidence="13">
    <location>
        <begin position="282"/>
        <end position="303"/>
    </location>
</feature>
<feature type="transmembrane region" description="Helical" evidence="13">
    <location>
        <begin position="138"/>
        <end position="158"/>
    </location>
</feature>
<reference evidence="15 16" key="1">
    <citation type="journal article" date="2011" name="Proc. Natl. Acad. Sci. U.S.A.">
        <title>Niche of harmful alga Aureococcus anophagefferens revealed through ecogenomics.</title>
        <authorList>
            <person name="Gobler C.J."/>
            <person name="Berry D.L."/>
            <person name="Dyhrman S.T."/>
            <person name="Wilhelm S.W."/>
            <person name="Salamov A."/>
            <person name="Lobanov A.V."/>
            <person name="Zhang Y."/>
            <person name="Collier J.L."/>
            <person name="Wurch L.L."/>
            <person name="Kustka A.B."/>
            <person name="Dill B.D."/>
            <person name="Shah M."/>
            <person name="VerBerkmoes N.C."/>
            <person name="Kuo A."/>
            <person name="Terry A."/>
            <person name="Pangilinan J."/>
            <person name="Lindquist E.A."/>
            <person name="Lucas S."/>
            <person name="Paulsen I.T."/>
            <person name="Hattenrath-Lehmann T.K."/>
            <person name="Talmage S.C."/>
            <person name="Walker E.A."/>
            <person name="Koch F."/>
            <person name="Burson A.M."/>
            <person name="Marcoval M.A."/>
            <person name="Tang Y.Z."/>
            <person name="Lecleir G.R."/>
            <person name="Coyne K.J."/>
            <person name="Berg G.M."/>
            <person name="Bertrand E.M."/>
            <person name="Saito M.A."/>
            <person name="Gladyshev V.N."/>
            <person name="Grigoriev I.V."/>
        </authorList>
    </citation>
    <scope>NUCLEOTIDE SEQUENCE [LARGE SCALE GENOMIC DNA]</scope>
    <source>
        <strain evidence="16">CCMP 1984</strain>
    </source>
</reference>
<dbReference type="AlphaFoldDB" id="F0YIF9"/>
<gene>
    <name evidence="15" type="primary">SOC10</name>
    <name evidence="15" type="ORF">AURANDRAFT_66691</name>
</gene>
<evidence type="ECO:0000256" key="10">
    <source>
        <dbReference type="ARBA" id="ARBA00044668"/>
    </source>
</evidence>
<feature type="transmembrane region" description="Helical" evidence="13">
    <location>
        <begin position="243"/>
        <end position="262"/>
    </location>
</feature>
<proteinExistence type="predicted"/>
<evidence type="ECO:0000256" key="11">
    <source>
        <dbReference type="ARBA" id="ARBA00044710"/>
    </source>
</evidence>
<keyword evidence="4 13" id="KW-1133">Transmembrane helix</keyword>
<evidence type="ECO:0000256" key="12">
    <source>
        <dbReference type="ARBA" id="ARBA00044780"/>
    </source>
</evidence>
<evidence type="ECO:0000256" key="4">
    <source>
        <dbReference type="ARBA" id="ARBA00022989"/>
    </source>
</evidence>
<comment type="catalytic activity">
    <reaction evidence="10">
        <text>D-glucosamine(out) = D-glucosamine(in)</text>
        <dbReference type="Rhea" id="RHEA:78423"/>
        <dbReference type="ChEBI" id="CHEBI:58723"/>
    </reaction>
    <physiologicalReaction direction="left-to-right" evidence="10">
        <dbReference type="Rhea" id="RHEA:78424"/>
    </physiologicalReaction>
</comment>
<dbReference type="RefSeq" id="XP_009040186.1">
    <property type="nucleotide sequence ID" value="XM_009041938.1"/>
</dbReference>
<feature type="transmembrane region" description="Helical" evidence="13">
    <location>
        <begin position="12"/>
        <end position="36"/>
    </location>
</feature>
<dbReference type="PROSITE" id="PS50850">
    <property type="entry name" value="MFS"/>
    <property type="match status" value="1"/>
</dbReference>
<evidence type="ECO:0000256" key="5">
    <source>
        <dbReference type="ARBA" id="ARBA00023136"/>
    </source>
</evidence>
<evidence type="ECO:0000313" key="16">
    <source>
        <dbReference type="Proteomes" id="UP000002729"/>
    </source>
</evidence>
<dbReference type="PANTHER" id="PTHR48021">
    <property type="match status" value="1"/>
</dbReference>
<evidence type="ECO:0000256" key="13">
    <source>
        <dbReference type="SAM" id="Phobius"/>
    </source>
</evidence>
<evidence type="ECO:0000256" key="2">
    <source>
        <dbReference type="ARBA" id="ARBA00011738"/>
    </source>
</evidence>
<evidence type="ECO:0000256" key="6">
    <source>
        <dbReference type="ARBA" id="ARBA00044637"/>
    </source>
</evidence>
<dbReference type="InterPro" id="IPR036259">
    <property type="entry name" value="MFS_trans_sf"/>
</dbReference>
<feature type="transmembrane region" description="Helical" evidence="13">
    <location>
        <begin position="105"/>
        <end position="126"/>
    </location>
</feature>
<dbReference type="KEGG" id="aaf:AURANDRAFT_66691"/>
<dbReference type="InterPro" id="IPR005829">
    <property type="entry name" value="Sugar_transporter_CS"/>
</dbReference>
<comment type="catalytic activity">
    <reaction evidence="7">
        <text>D-glucose(out) = D-glucose(in)</text>
        <dbReference type="Rhea" id="RHEA:60376"/>
        <dbReference type="ChEBI" id="CHEBI:4167"/>
    </reaction>
    <physiologicalReaction direction="left-to-right" evidence="7">
        <dbReference type="Rhea" id="RHEA:60377"/>
    </physiologicalReaction>
</comment>